<organism evidence="14 15">
    <name type="scientific">Rhynchospora breviuscula</name>
    <dbReference type="NCBI Taxonomy" id="2022672"/>
    <lineage>
        <taxon>Eukaryota</taxon>
        <taxon>Viridiplantae</taxon>
        <taxon>Streptophyta</taxon>
        <taxon>Embryophyta</taxon>
        <taxon>Tracheophyta</taxon>
        <taxon>Spermatophyta</taxon>
        <taxon>Magnoliopsida</taxon>
        <taxon>Liliopsida</taxon>
        <taxon>Poales</taxon>
        <taxon>Cyperaceae</taxon>
        <taxon>Cyperoideae</taxon>
        <taxon>Rhynchosporeae</taxon>
        <taxon>Rhynchospora</taxon>
    </lineage>
</organism>
<dbReference type="Gene3D" id="1.10.8.50">
    <property type="match status" value="1"/>
</dbReference>
<gene>
    <name evidence="14" type="ORF">LUZ63_020634</name>
</gene>
<keyword evidence="7" id="KW-0238">DNA-binding</keyword>
<dbReference type="GO" id="GO:0008270">
    <property type="term" value="F:zinc ion binding"/>
    <property type="evidence" value="ECO:0007669"/>
    <property type="project" value="InterPro"/>
</dbReference>
<dbReference type="EMBL" id="JAMQYH010000043">
    <property type="protein sequence ID" value="KAJ1684065.1"/>
    <property type="molecule type" value="Genomic_DNA"/>
</dbReference>
<dbReference type="GO" id="GO:0034039">
    <property type="term" value="F:8-oxo-7,8-dihydroguanine DNA N-glycosylase activity"/>
    <property type="evidence" value="ECO:0007669"/>
    <property type="project" value="TreeGrafter"/>
</dbReference>
<reference evidence="14" key="1">
    <citation type="journal article" date="2022" name="Cell">
        <title>Repeat-based holocentromeres influence genome architecture and karyotype evolution.</title>
        <authorList>
            <person name="Hofstatter P.G."/>
            <person name="Thangavel G."/>
            <person name="Lux T."/>
            <person name="Neumann P."/>
            <person name="Vondrak T."/>
            <person name="Novak P."/>
            <person name="Zhang M."/>
            <person name="Costa L."/>
            <person name="Castellani M."/>
            <person name="Scott A."/>
            <person name="Toegelov H."/>
            <person name="Fuchs J."/>
            <person name="Mata-Sucre Y."/>
            <person name="Dias Y."/>
            <person name="Vanzela A.L.L."/>
            <person name="Huettel B."/>
            <person name="Almeida C.C.S."/>
            <person name="Simkova H."/>
            <person name="Souza G."/>
            <person name="Pedrosa-Harand A."/>
            <person name="Macas J."/>
            <person name="Mayer K.F.X."/>
            <person name="Houben A."/>
            <person name="Marques A."/>
        </authorList>
    </citation>
    <scope>NUCLEOTIDE SEQUENCE</scope>
    <source>
        <strain evidence="14">RhyBre1mFocal</strain>
    </source>
</reference>
<evidence type="ECO:0000256" key="9">
    <source>
        <dbReference type="ARBA" id="ARBA00023239"/>
    </source>
</evidence>
<dbReference type="Pfam" id="PF06831">
    <property type="entry name" value="H2TH"/>
    <property type="match status" value="1"/>
</dbReference>
<evidence type="ECO:0000256" key="4">
    <source>
        <dbReference type="ARBA" id="ARBA00022763"/>
    </source>
</evidence>
<feature type="coiled-coil region" evidence="12">
    <location>
        <begin position="213"/>
        <end position="240"/>
    </location>
</feature>
<dbReference type="PROSITE" id="PS51068">
    <property type="entry name" value="FPG_CAT"/>
    <property type="match status" value="1"/>
</dbReference>
<evidence type="ECO:0000256" key="6">
    <source>
        <dbReference type="ARBA" id="ARBA00022833"/>
    </source>
</evidence>
<keyword evidence="9" id="KW-0456">Lyase</keyword>
<comment type="caution">
    <text evidence="14">The sequence shown here is derived from an EMBL/GenBank/DDBJ whole genome shotgun (WGS) entry which is preliminary data.</text>
</comment>
<proteinExistence type="inferred from homology"/>
<dbReference type="SUPFAM" id="SSF57716">
    <property type="entry name" value="Glucocorticoid receptor-like (DNA-binding domain)"/>
    <property type="match status" value="1"/>
</dbReference>
<dbReference type="AlphaFoldDB" id="A0A9Q0BZG6"/>
<keyword evidence="15" id="KW-1185">Reference proteome</keyword>
<evidence type="ECO:0000256" key="10">
    <source>
        <dbReference type="ARBA" id="ARBA00023268"/>
    </source>
</evidence>
<dbReference type="InterPro" id="IPR015886">
    <property type="entry name" value="H2TH_FPG"/>
</dbReference>
<feature type="domain" description="Formamidopyrimidine-DNA glycosylase catalytic" evidence="13">
    <location>
        <begin position="1"/>
        <end position="37"/>
    </location>
</feature>
<dbReference type="GO" id="GO:0006284">
    <property type="term" value="P:base-excision repair"/>
    <property type="evidence" value="ECO:0007669"/>
    <property type="project" value="InterPro"/>
</dbReference>
<dbReference type="GO" id="GO:0003684">
    <property type="term" value="F:damaged DNA binding"/>
    <property type="evidence" value="ECO:0007669"/>
    <property type="project" value="InterPro"/>
</dbReference>
<dbReference type="SMART" id="SM01232">
    <property type="entry name" value="H2TH"/>
    <property type="match status" value="1"/>
</dbReference>
<keyword evidence="8" id="KW-0234">DNA repair</keyword>
<evidence type="ECO:0000259" key="13">
    <source>
        <dbReference type="PROSITE" id="PS51068"/>
    </source>
</evidence>
<keyword evidence="12" id="KW-0175">Coiled coil</keyword>
<dbReference type="SUPFAM" id="SSF46946">
    <property type="entry name" value="S13-like H2TH domain"/>
    <property type="match status" value="1"/>
</dbReference>
<dbReference type="GO" id="GO:0003906">
    <property type="term" value="F:DNA-(apurinic or apyrimidinic site) endonuclease activity"/>
    <property type="evidence" value="ECO:0007669"/>
    <property type="project" value="InterPro"/>
</dbReference>
<evidence type="ECO:0000256" key="2">
    <source>
        <dbReference type="ARBA" id="ARBA00009409"/>
    </source>
</evidence>
<evidence type="ECO:0000256" key="3">
    <source>
        <dbReference type="ARBA" id="ARBA00022723"/>
    </source>
</evidence>
<sequence>MLVQGPDAPDERHLRVRVRFDNAGGTELRFVDQRMFGGLSYAEGGAELPHEIAHIARDPLDPAFDEAEVTSRVRRRTSGIKRLLLDQGLVSGVGNIYADEALWRARLHGERRGDRLRRTDVAEVLAAVRAVMTSALEVGGTSFDALYVNVNGESGYFDRSLDAYGQEGRPCARCGTPIRRVAFMNRSFVMAKALLGHTGAADPRVTARLAADNRQLRQRVADLEAYVVRLQAENDQLAAAARADDEALLPL</sequence>
<comment type="catalytic activity">
    <reaction evidence="1">
        <text>Hydrolysis of DNA containing ring-opened 7-methylguanine residues, releasing 2,6-diamino-4-hydroxy-5-(N-methyl)formamidopyrimidine.</text>
        <dbReference type="EC" id="3.2.2.23"/>
    </reaction>
</comment>
<dbReference type="OrthoDB" id="444592at2759"/>
<evidence type="ECO:0000256" key="12">
    <source>
        <dbReference type="SAM" id="Coils"/>
    </source>
</evidence>
<evidence type="ECO:0000256" key="11">
    <source>
        <dbReference type="ARBA" id="ARBA00023295"/>
    </source>
</evidence>
<keyword evidence="5" id="KW-0378">Hydrolase</keyword>
<evidence type="ECO:0000256" key="1">
    <source>
        <dbReference type="ARBA" id="ARBA00001668"/>
    </source>
</evidence>
<name>A0A9Q0BZG6_9POAL</name>
<dbReference type="GO" id="GO:0016829">
    <property type="term" value="F:lyase activity"/>
    <property type="evidence" value="ECO:0007669"/>
    <property type="project" value="UniProtKB-KW"/>
</dbReference>
<protein>
    <recommendedName>
        <fullName evidence="13">Formamidopyrimidine-DNA glycosylase catalytic domain-containing protein</fullName>
    </recommendedName>
</protein>
<accession>A0A9Q0BZG6</accession>
<keyword evidence="3" id="KW-0479">Metal-binding</keyword>
<dbReference type="PANTHER" id="PTHR22993">
    <property type="entry name" value="FORMAMIDOPYRIMIDINE-DNA GLYCOSYLASE"/>
    <property type="match status" value="1"/>
</dbReference>
<dbReference type="Proteomes" id="UP001151287">
    <property type="component" value="Unassembled WGS sequence"/>
</dbReference>
<keyword evidence="10" id="KW-0511">Multifunctional enzyme</keyword>
<dbReference type="InterPro" id="IPR012319">
    <property type="entry name" value="FPG_cat"/>
</dbReference>
<dbReference type="PANTHER" id="PTHR22993:SF9">
    <property type="entry name" value="FORMAMIDOPYRIMIDINE-DNA GLYCOSYLASE"/>
    <property type="match status" value="1"/>
</dbReference>
<evidence type="ECO:0000256" key="7">
    <source>
        <dbReference type="ARBA" id="ARBA00023125"/>
    </source>
</evidence>
<keyword evidence="6" id="KW-0862">Zinc</keyword>
<comment type="similarity">
    <text evidence="2">Belongs to the FPG family.</text>
</comment>
<dbReference type="InterPro" id="IPR035937">
    <property type="entry name" value="FPG_N"/>
</dbReference>
<keyword evidence="4" id="KW-0227">DNA damage</keyword>
<evidence type="ECO:0000256" key="5">
    <source>
        <dbReference type="ARBA" id="ARBA00022801"/>
    </source>
</evidence>
<dbReference type="InterPro" id="IPR010979">
    <property type="entry name" value="Ribosomal_uS13-like_H2TH"/>
</dbReference>
<evidence type="ECO:0000313" key="15">
    <source>
        <dbReference type="Proteomes" id="UP001151287"/>
    </source>
</evidence>
<dbReference type="SUPFAM" id="SSF81624">
    <property type="entry name" value="N-terminal domain of MutM-like DNA repair proteins"/>
    <property type="match status" value="1"/>
</dbReference>
<dbReference type="FunFam" id="1.10.8.50:FF:000003">
    <property type="entry name" value="Formamidopyrimidine-DNA glycosylase"/>
    <property type="match status" value="1"/>
</dbReference>
<evidence type="ECO:0000313" key="14">
    <source>
        <dbReference type="EMBL" id="KAJ1684065.1"/>
    </source>
</evidence>
<evidence type="ECO:0000256" key="8">
    <source>
        <dbReference type="ARBA" id="ARBA00023204"/>
    </source>
</evidence>
<keyword evidence="11" id="KW-0326">Glycosidase</keyword>